<sequence length="151" mass="16986">MTMHVDLSGVQNRYRLCFVRDTWAFFTRLTLDRQWGDNWERTPYERYAGAPYAGEPDQILKLAFDGPLLRPETGAHGAAYSVEEINNGRVPWLRTESYLGTKQVFIMAGVTMEKFVASVELAGGTVYVPLGWGDLTHRDGTIAPETPDRSA</sequence>
<name>A0A3N6NBM9_9BURK</name>
<dbReference type="EMBL" id="RQIS01000009">
    <property type="protein sequence ID" value="RQH05807.1"/>
    <property type="molecule type" value="Genomic_DNA"/>
</dbReference>
<proteinExistence type="predicted"/>
<protein>
    <submittedName>
        <fullName evidence="1">Uncharacterized protein</fullName>
    </submittedName>
</protein>
<gene>
    <name evidence="1" type="ORF">D1Y85_14450</name>
</gene>
<accession>A0A3N6NBM9</accession>
<evidence type="ECO:0000313" key="2">
    <source>
        <dbReference type="Proteomes" id="UP000272778"/>
    </source>
</evidence>
<dbReference type="OrthoDB" id="9001093at2"/>
<reference evidence="1 2" key="1">
    <citation type="submission" date="2018-11" db="EMBL/GenBank/DDBJ databases">
        <title>Paraburkholderia sp. DHOA04, isolated from soil.</title>
        <authorList>
            <person name="Gao Z.-H."/>
            <person name="Qiu L.-H."/>
            <person name="Fu J.-C."/>
        </authorList>
    </citation>
    <scope>NUCLEOTIDE SEQUENCE [LARGE SCALE GENOMIC DNA]</scope>
    <source>
        <strain evidence="1 2">DHOA04</strain>
    </source>
</reference>
<keyword evidence="2" id="KW-1185">Reference proteome</keyword>
<dbReference type="RefSeq" id="WP_124151735.1">
    <property type="nucleotide sequence ID" value="NZ_RQIS01000009.1"/>
</dbReference>
<organism evidence="1 2">
    <name type="scientific">Paraburkholderia dinghuensis</name>
    <dbReference type="NCBI Taxonomy" id="2305225"/>
    <lineage>
        <taxon>Bacteria</taxon>
        <taxon>Pseudomonadati</taxon>
        <taxon>Pseudomonadota</taxon>
        <taxon>Betaproteobacteria</taxon>
        <taxon>Burkholderiales</taxon>
        <taxon>Burkholderiaceae</taxon>
        <taxon>Paraburkholderia</taxon>
    </lineage>
</organism>
<dbReference type="AlphaFoldDB" id="A0A3N6NBM9"/>
<evidence type="ECO:0000313" key="1">
    <source>
        <dbReference type="EMBL" id="RQH05807.1"/>
    </source>
</evidence>
<comment type="caution">
    <text evidence="1">The sequence shown here is derived from an EMBL/GenBank/DDBJ whole genome shotgun (WGS) entry which is preliminary data.</text>
</comment>
<dbReference type="Proteomes" id="UP000272778">
    <property type="component" value="Unassembled WGS sequence"/>
</dbReference>